<organism evidence="9 10">
    <name type="scientific">Caballeronia ptereochthonis</name>
    <dbReference type="NCBI Taxonomy" id="1777144"/>
    <lineage>
        <taxon>Bacteria</taxon>
        <taxon>Pseudomonadati</taxon>
        <taxon>Pseudomonadota</taxon>
        <taxon>Betaproteobacteria</taxon>
        <taxon>Burkholderiales</taxon>
        <taxon>Burkholderiaceae</taxon>
        <taxon>Caballeronia</taxon>
    </lineage>
</organism>
<keyword evidence="2" id="KW-0001">2Fe-2S</keyword>
<dbReference type="InterPro" id="IPR012675">
    <property type="entry name" value="Beta-grasp_dom_sf"/>
</dbReference>
<evidence type="ECO:0000259" key="8">
    <source>
        <dbReference type="PROSITE" id="PS51384"/>
    </source>
</evidence>
<dbReference type="PROSITE" id="PS00197">
    <property type="entry name" value="2FE2S_FER_1"/>
    <property type="match status" value="1"/>
</dbReference>
<dbReference type="InterPro" id="IPR017938">
    <property type="entry name" value="Riboflavin_synthase-like_b-brl"/>
</dbReference>
<dbReference type="CDD" id="cd00207">
    <property type="entry name" value="fer2"/>
    <property type="match status" value="1"/>
</dbReference>
<dbReference type="PRINTS" id="PR00409">
    <property type="entry name" value="PHDIOXRDTASE"/>
</dbReference>
<dbReference type="InterPro" id="IPR036010">
    <property type="entry name" value="2Fe-2S_ferredoxin-like_sf"/>
</dbReference>
<feature type="domain" description="FAD-binding FR-type" evidence="8">
    <location>
        <begin position="9"/>
        <end position="111"/>
    </location>
</feature>
<dbReference type="InterPro" id="IPR001433">
    <property type="entry name" value="OxRdtase_FAD/NAD-bd"/>
</dbReference>
<dbReference type="InterPro" id="IPR050415">
    <property type="entry name" value="MRET"/>
</dbReference>
<keyword evidence="4" id="KW-0560">Oxidoreductase</keyword>
<dbReference type="GO" id="GO:0016491">
    <property type="term" value="F:oxidoreductase activity"/>
    <property type="evidence" value="ECO:0007669"/>
    <property type="project" value="UniProtKB-KW"/>
</dbReference>
<evidence type="ECO:0000256" key="2">
    <source>
        <dbReference type="ARBA" id="ARBA00022714"/>
    </source>
</evidence>
<dbReference type="Pfam" id="PF00175">
    <property type="entry name" value="NAD_binding_1"/>
    <property type="match status" value="1"/>
</dbReference>
<dbReference type="RefSeq" id="WP_087048260.1">
    <property type="nucleotide sequence ID" value="NZ_FCOB02000025.1"/>
</dbReference>
<evidence type="ECO:0000256" key="4">
    <source>
        <dbReference type="ARBA" id="ARBA00023002"/>
    </source>
</evidence>
<evidence type="ECO:0000256" key="3">
    <source>
        <dbReference type="ARBA" id="ARBA00022723"/>
    </source>
</evidence>
<dbReference type="AlphaFoldDB" id="A0A158D0G8"/>
<gene>
    <name evidence="9" type="ORF">AWB83_04918</name>
</gene>
<evidence type="ECO:0000256" key="5">
    <source>
        <dbReference type="ARBA" id="ARBA00023004"/>
    </source>
</evidence>
<dbReference type="SUPFAM" id="SSF63380">
    <property type="entry name" value="Riboflavin synthase domain-like"/>
    <property type="match status" value="1"/>
</dbReference>
<name>A0A158D0G8_9BURK</name>
<evidence type="ECO:0000259" key="7">
    <source>
        <dbReference type="PROSITE" id="PS51085"/>
    </source>
</evidence>
<dbReference type="Gene3D" id="3.40.50.80">
    <property type="entry name" value="Nucleotide-binding domain of ferredoxin-NADP reductase (FNR) module"/>
    <property type="match status" value="1"/>
</dbReference>
<dbReference type="GO" id="GO:0051537">
    <property type="term" value="F:2 iron, 2 sulfur cluster binding"/>
    <property type="evidence" value="ECO:0007669"/>
    <property type="project" value="UniProtKB-KW"/>
</dbReference>
<dbReference type="SUPFAM" id="SSF54292">
    <property type="entry name" value="2Fe-2S ferredoxin-like"/>
    <property type="match status" value="1"/>
</dbReference>
<dbReference type="PROSITE" id="PS51384">
    <property type="entry name" value="FAD_FR"/>
    <property type="match status" value="1"/>
</dbReference>
<dbReference type="Gene3D" id="3.10.20.30">
    <property type="match status" value="1"/>
</dbReference>
<dbReference type="PANTHER" id="PTHR47354:SF1">
    <property type="entry name" value="CARNITINE MONOOXYGENASE REDUCTASE SUBUNIT"/>
    <property type="match status" value="1"/>
</dbReference>
<dbReference type="EMBL" id="FCOB02000025">
    <property type="protein sequence ID" value="SAK88135.1"/>
    <property type="molecule type" value="Genomic_DNA"/>
</dbReference>
<evidence type="ECO:0000256" key="6">
    <source>
        <dbReference type="ARBA" id="ARBA00023014"/>
    </source>
</evidence>
<dbReference type="Gene3D" id="2.40.30.10">
    <property type="entry name" value="Translation factors"/>
    <property type="match status" value="1"/>
</dbReference>
<dbReference type="PANTHER" id="PTHR47354">
    <property type="entry name" value="NADH OXIDOREDUCTASE HCR"/>
    <property type="match status" value="1"/>
</dbReference>
<reference evidence="9" key="1">
    <citation type="submission" date="2016-01" db="EMBL/GenBank/DDBJ databases">
        <authorList>
            <person name="Peeters C."/>
        </authorList>
    </citation>
    <scope>NUCLEOTIDE SEQUENCE [LARGE SCALE GENOMIC DNA]</scope>
    <source>
        <strain evidence="9">LMG 29326</strain>
    </source>
</reference>
<dbReference type="InterPro" id="IPR006058">
    <property type="entry name" value="2Fe2S_fd_BS"/>
</dbReference>
<dbReference type="Pfam" id="PF00111">
    <property type="entry name" value="Fer2"/>
    <property type="match status" value="1"/>
</dbReference>
<evidence type="ECO:0000313" key="10">
    <source>
        <dbReference type="Proteomes" id="UP000054978"/>
    </source>
</evidence>
<keyword evidence="6" id="KW-0411">Iron-sulfur</keyword>
<dbReference type="STRING" id="1777144.AWB83_04918"/>
<protein>
    <submittedName>
        <fullName evidence="9">Ferredoxin</fullName>
    </submittedName>
</protein>
<evidence type="ECO:0000256" key="1">
    <source>
        <dbReference type="ARBA" id="ARBA00022630"/>
    </source>
</evidence>
<dbReference type="GO" id="GO:0046872">
    <property type="term" value="F:metal ion binding"/>
    <property type="evidence" value="ECO:0007669"/>
    <property type="project" value="UniProtKB-KW"/>
</dbReference>
<dbReference type="InterPro" id="IPR039261">
    <property type="entry name" value="FNR_nucleotide-bd"/>
</dbReference>
<dbReference type="CDD" id="cd06185">
    <property type="entry name" value="PDR_like"/>
    <property type="match status" value="1"/>
</dbReference>
<dbReference type="Proteomes" id="UP000054978">
    <property type="component" value="Unassembled WGS sequence"/>
</dbReference>
<dbReference type="OrthoDB" id="544091at2"/>
<comment type="caution">
    <text evidence="9">The sequence shown here is derived from an EMBL/GenBank/DDBJ whole genome shotgun (WGS) entry which is preliminary data.</text>
</comment>
<dbReference type="PROSITE" id="PS51085">
    <property type="entry name" value="2FE2S_FER_2"/>
    <property type="match status" value="1"/>
</dbReference>
<sequence>MSLQMGASDAPMNMRVTAIRYAADDINVYEIRRPDNAALPRAEPGAHIDVHMPSGIMRQYSLVTADGDERAYLIGIKRDRASRGGSRFMHEQLRVGQMLDIGGPRNNFPLCETAEHTVLIAGGIGITPIWCMAQRLMRLNRSFELHYACRERREAAFLDTLTSLPQAKLHFDAERDGRVLDIAAIVAYAPAGSHFYCCGPQPMLAGYEAATASIDPERVHIEYFAPRAAAAACEGGFVVQLHRTGQQFEVPPGKTILQVLREGGVAAPYSCEEGICGACQVDVIEGTPDHRDSVLSEREQAAGDTMMICCSGARGGRIVIDF</sequence>
<keyword evidence="10" id="KW-1185">Reference proteome</keyword>
<dbReference type="InterPro" id="IPR017927">
    <property type="entry name" value="FAD-bd_FR_type"/>
</dbReference>
<keyword evidence="1" id="KW-0285">Flavoprotein</keyword>
<keyword evidence="3" id="KW-0479">Metal-binding</keyword>
<evidence type="ECO:0000313" key="9">
    <source>
        <dbReference type="EMBL" id="SAK88135.1"/>
    </source>
</evidence>
<dbReference type="InterPro" id="IPR001041">
    <property type="entry name" value="2Fe-2S_ferredoxin-type"/>
</dbReference>
<keyword evidence="5" id="KW-0408">Iron</keyword>
<feature type="domain" description="2Fe-2S ferredoxin-type" evidence="7">
    <location>
        <begin position="237"/>
        <end position="322"/>
    </location>
</feature>
<accession>A0A158D0G8</accession>
<proteinExistence type="predicted"/>
<dbReference type="SUPFAM" id="SSF52343">
    <property type="entry name" value="Ferredoxin reductase-like, C-terminal NADP-linked domain"/>
    <property type="match status" value="1"/>
</dbReference>